<dbReference type="SUPFAM" id="SSF51735">
    <property type="entry name" value="NAD(P)-binding Rossmann-fold domains"/>
    <property type="match status" value="1"/>
</dbReference>
<sequence length="331" mass="37331">MVKGLYIMDQDPFDLVYQKEVRDEIERLAGIDASPMSKEELHQDLSILQDVEVIFSGWGGPVLDQTLLDAAPHLKAFFYAAGSVKGIVTEETWNRDILVTSAVTANAIPVAEFTLSQIFFCLKNGWQFTREIRKTKQFPPKPFSCQGAFGSTVGLISLSTVGKQVCELLKPFDIKVIAYDPFITEEVAEQLGVELCSLEDVFLRSDVVSLHTPLLEETKGMIGKEHFAQMLPNSSFINTARGEIVREREMIEVLQERTDITAVLDVTFPEPPEQDSPLYQLDNVVLTPHLAGSEGKECGRMGQYMLEEYKRYLNGERLKWQVKRENFSILA</sequence>
<comment type="caution">
    <text evidence="7">The sequence shown here is derived from an EMBL/GenBank/DDBJ whole genome shotgun (WGS) entry which is preliminary data.</text>
</comment>
<keyword evidence="2 4" id="KW-0560">Oxidoreductase</keyword>
<dbReference type="InterPro" id="IPR029753">
    <property type="entry name" value="D-isomer_DH_CS"/>
</dbReference>
<dbReference type="Proteomes" id="UP000678228">
    <property type="component" value="Unassembled WGS sequence"/>
</dbReference>
<evidence type="ECO:0000313" key="7">
    <source>
        <dbReference type="EMBL" id="MBP3953026.1"/>
    </source>
</evidence>
<dbReference type="InterPro" id="IPR006140">
    <property type="entry name" value="D-isomer_DH_NAD-bd"/>
</dbReference>
<dbReference type="GO" id="GO:0006564">
    <property type="term" value="P:L-serine biosynthetic process"/>
    <property type="evidence" value="ECO:0007669"/>
    <property type="project" value="UniProtKB-ARBA"/>
</dbReference>
<dbReference type="PROSITE" id="PS00670">
    <property type="entry name" value="D_2_HYDROXYACID_DH_2"/>
    <property type="match status" value="1"/>
</dbReference>
<feature type="domain" description="D-isomer specific 2-hydroxyacid dehydrogenase catalytic" evidence="5">
    <location>
        <begin position="35"/>
        <end position="322"/>
    </location>
</feature>
<evidence type="ECO:0000259" key="5">
    <source>
        <dbReference type="Pfam" id="PF00389"/>
    </source>
</evidence>
<accession>A0A940WVI0</accession>
<dbReference type="PANTHER" id="PTHR42789">
    <property type="entry name" value="D-ISOMER SPECIFIC 2-HYDROXYACID DEHYDROGENASE FAMILY PROTEIN (AFU_ORTHOLOGUE AFUA_6G10090)"/>
    <property type="match status" value="1"/>
</dbReference>
<dbReference type="InterPro" id="IPR036291">
    <property type="entry name" value="NAD(P)-bd_dom_sf"/>
</dbReference>
<evidence type="ECO:0000256" key="3">
    <source>
        <dbReference type="ARBA" id="ARBA00023027"/>
    </source>
</evidence>
<dbReference type="Pfam" id="PF00389">
    <property type="entry name" value="2-Hacid_dh"/>
    <property type="match status" value="1"/>
</dbReference>
<evidence type="ECO:0000259" key="6">
    <source>
        <dbReference type="Pfam" id="PF02826"/>
    </source>
</evidence>
<dbReference type="CDD" id="cd12167">
    <property type="entry name" value="2-Hacid_dh_8"/>
    <property type="match status" value="1"/>
</dbReference>
<dbReference type="AlphaFoldDB" id="A0A940WVI0"/>
<feature type="domain" description="D-isomer specific 2-hydroxyacid dehydrogenase NAD-binding" evidence="6">
    <location>
        <begin position="117"/>
        <end position="291"/>
    </location>
</feature>
<dbReference type="FunFam" id="3.40.50.720:FF:000041">
    <property type="entry name" value="D-3-phosphoglycerate dehydrogenase"/>
    <property type="match status" value="1"/>
</dbReference>
<dbReference type="GO" id="GO:0047545">
    <property type="term" value="F:(S)-2-hydroxyglutarate dehydrogenase activity"/>
    <property type="evidence" value="ECO:0007669"/>
    <property type="project" value="UniProtKB-ARBA"/>
</dbReference>
<gene>
    <name evidence="7" type="ORF">J7W16_18040</name>
</gene>
<evidence type="ECO:0000313" key="8">
    <source>
        <dbReference type="Proteomes" id="UP000678228"/>
    </source>
</evidence>
<organism evidence="7 8">
    <name type="scientific">Halalkalibacter suaedae</name>
    <dbReference type="NCBI Taxonomy" id="2822140"/>
    <lineage>
        <taxon>Bacteria</taxon>
        <taxon>Bacillati</taxon>
        <taxon>Bacillota</taxon>
        <taxon>Bacilli</taxon>
        <taxon>Bacillales</taxon>
        <taxon>Bacillaceae</taxon>
        <taxon>Halalkalibacter</taxon>
    </lineage>
</organism>
<evidence type="ECO:0000256" key="2">
    <source>
        <dbReference type="ARBA" id="ARBA00023002"/>
    </source>
</evidence>
<protein>
    <submittedName>
        <fullName evidence="7">Hydroxyacid dehydrogenase</fullName>
    </submittedName>
</protein>
<dbReference type="GO" id="GO:0004617">
    <property type="term" value="F:phosphoglycerate dehydrogenase activity"/>
    <property type="evidence" value="ECO:0007669"/>
    <property type="project" value="UniProtKB-ARBA"/>
</dbReference>
<evidence type="ECO:0000256" key="1">
    <source>
        <dbReference type="ARBA" id="ARBA00005854"/>
    </source>
</evidence>
<dbReference type="Pfam" id="PF02826">
    <property type="entry name" value="2-Hacid_dh_C"/>
    <property type="match status" value="1"/>
</dbReference>
<dbReference type="GO" id="GO:0051287">
    <property type="term" value="F:NAD binding"/>
    <property type="evidence" value="ECO:0007669"/>
    <property type="project" value="InterPro"/>
</dbReference>
<dbReference type="Gene3D" id="3.40.50.720">
    <property type="entry name" value="NAD(P)-binding Rossmann-like Domain"/>
    <property type="match status" value="2"/>
</dbReference>
<dbReference type="EMBL" id="JAGKSQ010000009">
    <property type="protein sequence ID" value="MBP3953026.1"/>
    <property type="molecule type" value="Genomic_DNA"/>
</dbReference>
<keyword evidence="3" id="KW-0520">NAD</keyword>
<comment type="similarity">
    <text evidence="1 4">Belongs to the D-isomer specific 2-hydroxyacid dehydrogenase family.</text>
</comment>
<dbReference type="PANTHER" id="PTHR42789:SF1">
    <property type="entry name" value="D-ISOMER SPECIFIC 2-HYDROXYACID DEHYDROGENASE FAMILY PROTEIN (AFU_ORTHOLOGUE AFUA_6G10090)"/>
    <property type="match status" value="1"/>
</dbReference>
<reference evidence="7" key="1">
    <citation type="submission" date="2021-03" db="EMBL/GenBank/DDBJ databases">
        <title>Bacillus suaedae sp. nov., isolated from Suaeda aralocaspica.</title>
        <authorList>
            <person name="Lei R.F.R."/>
        </authorList>
    </citation>
    <scope>NUCLEOTIDE SEQUENCE</scope>
    <source>
        <strain evidence="7">YZJH907-2</strain>
    </source>
</reference>
<evidence type="ECO:0000256" key="4">
    <source>
        <dbReference type="RuleBase" id="RU003719"/>
    </source>
</evidence>
<name>A0A940WVI0_9BACI</name>
<dbReference type="InterPro" id="IPR006139">
    <property type="entry name" value="D-isomer_2_OHA_DH_cat_dom"/>
</dbReference>
<dbReference type="SUPFAM" id="SSF52283">
    <property type="entry name" value="Formate/glycerate dehydrogenase catalytic domain-like"/>
    <property type="match status" value="1"/>
</dbReference>
<keyword evidence="8" id="KW-1185">Reference proteome</keyword>
<dbReference type="RefSeq" id="WP_210598884.1">
    <property type="nucleotide sequence ID" value="NZ_JAGKSQ010000009.1"/>
</dbReference>
<proteinExistence type="inferred from homology"/>
<dbReference type="InterPro" id="IPR050857">
    <property type="entry name" value="D-2-hydroxyacid_DH"/>
</dbReference>